<dbReference type="RefSeq" id="WP_268248989.1">
    <property type="nucleotide sequence ID" value="NZ_BMTU01000022.1"/>
</dbReference>
<evidence type="ECO:0000313" key="1">
    <source>
        <dbReference type="EMBL" id="GGR09304.1"/>
    </source>
</evidence>
<dbReference type="EMBL" id="BMTU01000022">
    <property type="protein sequence ID" value="GGR09304.1"/>
    <property type="molecule type" value="Genomic_DNA"/>
</dbReference>
<reference evidence="1" key="2">
    <citation type="submission" date="2020-09" db="EMBL/GenBank/DDBJ databases">
        <authorList>
            <person name="Sun Q."/>
            <person name="Ohkuma M."/>
        </authorList>
    </citation>
    <scope>NUCLEOTIDE SEQUENCE</scope>
    <source>
        <strain evidence="1">JCM 4403</strain>
    </source>
</reference>
<gene>
    <name evidence="1" type="ORF">GCM10010280_66440</name>
</gene>
<keyword evidence="2" id="KW-1185">Reference proteome</keyword>
<dbReference type="AlphaFoldDB" id="A0A918C6L1"/>
<comment type="caution">
    <text evidence="1">The sequence shown here is derived from an EMBL/GenBank/DDBJ whole genome shotgun (WGS) entry which is preliminary data.</text>
</comment>
<proteinExistence type="predicted"/>
<dbReference type="Proteomes" id="UP000656732">
    <property type="component" value="Unassembled WGS sequence"/>
</dbReference>
<name>A0A918C6L1_9ACTN</name>
<accession>A0A918C6L1</accession>
<organism evidence="1 2">
    <name type="scientific">Streptomyces pilosus</name>
    <dbReference type="NCBI Taxonomy" id="28893"/>
    <lineage>
        <taxon>Bacteria</taxon>
        <taxon>Bacillati</taxon>
        <taxon>Actinomycetota</taxon>
        <taxon>Actinomycetes</taxon>
        <taxon>Kitasatosporales</taxon>
        <taxon>Streptomycetaceae</taxon>
        <taxon>Streptomyces</taxon>
    </lineage>
</organism>
<sequence>MLRLRYTAENLNPNTKLCGKRSLLELLSPARPTDRSAPRHTGS</sequence>
<protein>
    <submittedName>
        <fullName evidence="1">Uncharacterized protein</fullName>
    </submittedName>
</protein>
<reference evidence="1" key="1">
    <citation type="journal article" date="2014" name="Int. J. Syst. Evol. Microbiol.">
        <title>Complete genome sequence of Corynebacterium casei LMG S-19264T (=DSM 44701T), isolated from a smear-ripened cheese.</title>
        <authorList>
            <consortium name="US DOE Joint Genome Institute (JGI-PGF)"/>
            <person name="Walter F."/>
            <person name="Albersmeier A."/>
            <person name="Kalinowski J."/>
            <person name="Ruckert C."/>
        </authorList>
    </citation>
    <scope>NUCLEOTIDE SEQUENCE</scope>
    <source>
        <strain evidence="1">JCM 4403</strain>
    </source>
</reference>
<evidence type="ECO:0000313" key="2">
    <source>
        <dbReference type="Proteomes" id="UP000656732"/>
    </source>
</evidence>